<accession>A0A7X5UZM7</accession>
<feature type="transmembrane region" description="Helical" evidence="1">
    <location>
        <begin position="20"/>
        <end position="37"/>
    </location>
</feature>
<keyword evidence="1" id="KW-1133">Transmembrane helix</keyword>
<dbReference type="SMART" id="SM00014">
    <property type="entry name" value="acidPPc"/>
    <property type="match status" value="1"/>
</dbReference>
<feature type="transmembrane region" description="Helical" evidence="1">
    <location>
        <begin position="106"/>
        <end position="127"/>
    </location>
</feature>
<dbReference type="RefSeq" id="WP_167299616.1">
    <property type="nucleotide sequence ID" value="NZ_JAASQV010000002.1"/>
</dbReference>
<dbReference type="EC" id="3.6.1.27" evidence="3"/>
<dbReference type="Pfam" id="PF01569">
    <property type="entry name" value="PAP2"/>
    <property type="match status" value="1"/>
</dbReference>
<keyword evidence="1" id="KW-0472">Membrane</keyword>
<feature type="transmembrane region" description="Helical" evidence="1">
    <location>
        <begin position="79"/>
        <end position="99"/>
    </location>
</feature>
<evidence type="ECO:0000313" key="4">
    <source>
        <dbReference type="Proteomes" id="UP000564677"/>
    </source>
</evidence>
<feature type="transmembrane region" description="Helical" evidence="1">
    <location>
        <begin position="204"/>
        <end position="221"/>
    </location>
</feature>
<dbReference type="InterPro" id="IPR036938">
    <property type="entry name" value="PAP2/HPO_sf"/>
</dbReference>
<keyword evidence="4" id="KW-1185">Reference proteome</keyword>
<dbReference type="EMBL" id="JAASQV010000002">
    <property type="protein sequence ID" value="NIJ65182.1"/>
    <property type="molecule type" value="Genomic_DNA"/>
</dbReference>
<reference evidence="3 4" key="1">
    <citation type="submission" date="2020-03" db="EMBL/GenBank/DDBJ databases">
        <title>Genomic Encyclopedia of Type Strains, Phase IV (KMG-IV): sequencing the most valuable type-strain genomes for metagenomic binning, comparative biology and taxonomic classification.</title>
        <authorList>
            <person name="Goeker M."/>
        </authorList>
    </citation>
    <scope>NUCLEOTIDE SEQUENCE [LARGE SCALE GENOMIC DNA]</scope>
    <source>
        <strain evidence="3 4">DSM 4733</strain>
    </source>
</reference>
<feature type="domain" description="Phosphatidic acid phosphatase type 2/haloperoxidase" evidence="2">
    <location>
        <begin position="105"/>
        <end position="219"/>
    </location>
</feature>
<name>A0A7X5UZM7_9SPHN</name>
<keyword evidence="3" id="KW-0378">Hydrolase</keyword>
<dbReference type="Proteomes" id="UP000564677">
    <property type="component" value="Unassembled WGS sequence"/>
</dbReference>
<proteinExistence type="predicted"/>
<dbReference type="CDD" id="cd03392">
    <property type="entry name" value="PAP2_like_2"/>
    <property type="match status" value="1"/>
</dbReference>
<dbReference type="SUPFAM" id="SSF48317">
    <property type="entry name" value="Acid phosphatase/Vanadium-dependent haloperoxidase"/>
    <property type="match status" value="1"/>
</dbReference>
<dbReference type="PANTHER" id="PTHR14969">
    <property type="entry name" value="SPHINGOSINE-1-PHOSPHATE PHOSPHOHYDROLASE"/>
    <property type="match status" value="1"/>
</dbReference>
<evidence type="ECO:0000259" key="2">
    <source>
        <dbReference type="SMART" id="SM00014"/>
    </source>
</evidence>
<feature type="transmembrane region" description="Helical" evidence="1">
    <location>
        <begin position="147"/>
        <end position="169"/>
    </location>
</feature>
<gene>
    <name evidence="3" type="ORF">FHR20_002144</name>
</gene>
<protein>
    <submittedName>
        <fullName evidence="3">Undecaprenyl-diphosphatase</fullName>
        <ecNumber evidence="3">3.6.1.27</ecNumber>
    </submittedName>
</protein>
<dbReference type="PANTHER" id="PTHR14969:SF13">
    <property type="entry name" value="AT30094P"/>
    <property type="match status" value="1"/>
</dbReference>
<feature type="transmembrane region" description="Helical" evidence="1">
    <location>
        <begin position="176"/>
        <end position="198"/>
    </location>
</feature>
<evidence type="ECO:0000313" key="3">
    <source>
        <dbReference type="EMBL" id="NIJ65182.1"/>
    </source>
</evidence>
<dbReference type="GO" id="GO:0050380">
    <property type="term" value="F:undecaprenyl-diphosphatase activity"/>
    <property type="evidence" value="ECO:0007669"/>
    <property type="project" value="UniProtKB-EC"/>
</dbReference>
<comment type="caution">
    <text evidence="3">The sequence shown here is derived from an EMBL/GenBank/DDBJ whole genome shotgun (WGS) entry which is preliminary data.</text>
</comment>
<dbReference type="InterPro" id="IPR000326">
    <property type="entry name" value="PAP2/HPO"/>
</dbReference>
<sequence length="233" mass="25010">MADPMHPDPEAPPTSRRLPWPVLAASGFALFLLALLWCGHELVEGDGAAVDRAIMLAMRADGHPIGPAWLPSAVRDVTALGSTTVLSFLVLVGAIFLWLAGRLRTALLLVGATALGSLTVETIKALVSRSRPDLVGRLMEETSKSFPSGHAALSAIVYLTLATLLFPVLPDRRIRAFVLAVALVLTLSVGISRVYLGVHWPSDVAAGWAFGGVWAMLWWRIELALLDRRGPQP</sequence>
<organism evidence="3 4">
    <name type="scientific">Sphingomonas leidyi</name>
    <dbReference type="NCBI Taxonomy" id="68569"/>
    <lineage>
        <taxon>Bacteria</taxon>
        <taxon>Pseudomonadati</taxon>
        <taxon>Pseudomonadota</taxon>
        <taxon>Alphaproteobacteria</taxon>
        <taxon>Sphingomonadales</taxon>
        <taxon>Sphingomonadaceae</taxon>
        <taxon>Sphingomonas</taxon>
    </lineage>
</organism>
<dbReference type="Gene3D" id="1.20.144.10">
    <property type="entry name" value="Phosphatidic acid phosphatase type 2/haloperoxidase"/>
    <property type="match status" value="1"/>
</dbReference>
<dbReference type="AlphaFoldDB" id="A0A7X5UZM7"/>
<evidence type="ECO:0000256" key="1">
    <source>
        <dbReference type="SAM" id="Phobius"/>
    </source>
</evidence>
<keyword evidence="1" id="KW-0812">Transmembrane</keyword>